<feature type="transmembrane region" description="Helical" evidence="9">
    <location>
        <begin position="6"/>
        <end position="27"/>
    </location>
</feature>
<evidence type="ECO:0000256" key="7">
    <source>
        <dbReference type="ARBA" id="ARBA00023010"/>
    </source>
</evidence>
<dbReference type="Pfam" id="PF02416">
    <property type="entry name" value="TatA_B_E"/>
    <property type="match status" value="1"/>
</dbReference>
<dbReference type="Proteomes" id="UP001597051">
    <property type="component" value="Unassembled WGS sequence"/>
</dbReference>
<keyword evidence="8 9" id="KW-0472">Membrane</keyword>
<comment type="caution">
    <text evidence="10">The sequence shown here is derived from an EMBL/GenBank/DDBJ whole genome shotgun (WGS) entry which is preliminary data.</text>
</comment>
<comment type="similarity">
    <text evidence="9">Belongs to the TatA/E family.</text>
</comment>
<evidence type="ECO:0000313" key="10">
    <source>
        <dbReference type="EMBL" id="MFD0985049.1"/>
    </source>
</evidence>
<keyword evidence="6 9" id="KW-1133">Transmembrane helix</keyword>
<accession>A0ABW3J4Q5</accession>
<keyword evidence="2 9" id="KW-0813">Transport</keyword>
<dbReference type="HAMAP" id="MF_00236">
    <property type="entry name" value="TatA_E"/>
    <property type="match status" value="1"/>
</dbReference>
<dbReference type="EMBL" id="JBHTIZ010000026">
    <property type="protein sequence ID" value="MFD0985049.1"/>
    <property type="molecule type" value="Genomic_DNA"/>
</dbReference>
<keyword evidence="11" id="KW-1185">Reference proteome</keyword>
<evidence type="ECO:0000256" key="3">
    <source>
        <dbReference type="ARBA" id="ARBA00022475"/>
    </source>
</evidence>
<dbReference type="NCBIfam" id="TIGR01411">
    <property type="entry name" value="tatAE"/>
    <property type="match status" value="1"/>
</dbReference>
<comment type="function">
    <text evidence="9">Part of the twin-arginine translocation (Tat) system that transports large folded proteins containing a characteristic twin-arginine motif in their signal peptide across membranes. TatA could form the protein-conducting channel of the Tat system.</text>
</comment>
<dbReference type="RefSeq" id="WP_379757755.1">
    <property type="nucleotide sequence ID" value="NZ_JBHSYB010000027.1"/>
</dbReference>
<dbReference type="PANTHER" id="PTHR42982:SF1">
    <property type="entry name" value="SEC-INDEPENDENT PROTEIN TRANSLOCASE PROTEIN TATA"/>
    <property type="match status" value="1"/>
</dbReference>
<name>A0ABW3J4Q5_9FLAO</name>
<dbReference type="Gene3D" id="1.20.5.3310">
    <property type="match status" value="1"/>
</dbReference>
<evidence type="ECO:0000256" key="9">
    <source>
        <dbReference type="HAMAP-Rule" id="MF_00236"/>
    </source>
</evidence>
<evidence type="ECO:0000256" key="1">
    <source>
        <dbReference type="ARBA" id="ARBA00004162"/>
    </source>
</evidence>
<sequence length="64" mass="6930">MIASVIFLGEVGPMQIILVLAIILLLFGGKKIPELMKGLGSGVKEFKNAAKEDQTAEKKDETKE</sequence>
<comment type="subunit">
    <text evidence="9">Forms a complex with TatC.</text>
</comment>
<proteinExistence type="inferred from homology"/>
<dbReference type="InterPro" id="IPR003369">
    <property type="entry name" value="TatA/B/E"/>
</dbReference>
<dbReference type="PANTHER" id="PTHR42982">
    <property type="entry name" value="SEC-INDEPENDENT PROTEIN TRANSLOCASE PROTEIN TATA"/>
    <property type="match status" value="1"/>
</dbReference>
<keyword evidence="3 9" id="KW-1003">Cell membrane</keyword>
<evidence type="ECO:0000256" key="6">
    <source>
        <dbReference type="ARBA" id="ARBA00022989"/>
    </source>
</evidence>
<keyword evidence="4 9" id="KW-0812">Transmembrane</keyword>
<evidence type="ECO:0000256" key="5">
    <source>
        <dbReference type="ARBA" id="ARBA00022927"/>
    </source>
</evidence>
<keyword evidence="7 9" id="KW-0811">Translocation</keyword>
<evidence type="ECO:0000256" key="2">
    <source>
        <dbReference type="ARBA" id="ARBA00022448"/>
    </source>
</evidence>
<organism evidence="10 11">
    <name type="scientific">Flavobacterium myungsuense</name>
    <dbReference type="NCBI Taxonomy" id="651823"/>
    <lineage>
        <taxon>Bacteria</taxon>
        <taxon>Pseudomonadati</taxon>
        <taxon>Bacteroidota</taxon>
        <taxon>Flavobacteriia</taxon>
        <taxon>Flavobacteriales</taxon>
        <taxon>Flavobacteriaceae</taxon>
        <taxon>Flavobacterium</taxon>
    </lineage>
</organism>
<evidence type="ECO:0000256" key="8">
    <source>
        <dbReference type="ARBA" id="ARBA00023136"/>
    </source>
</evidence>
<protein>
    <recommendedName>
        <fullName evidence="9">Sec-independent protein translocase protein TatA</fullName>
    </recommendedName>
</protein>
<comment type="subcellular location">
    <subcellularLocation>
        <location evidence="1 9">Cell membrane</location>
        <topology evidence="1 9">Single-pass membrane protein</topology>
    </subcellularLocation>
</comment>
<keyword evidence="5 9" id="KW-0653">Protein transport</keyword>
<gene>
    <name evidence="9 10" type="primary">tatA</name>
    <name evidence="10" type="ORF">ACFQ0S_11245</name>
</gene>
<evidence type="ECO:0000313" key="11">
    <source>
        <dbReference type="Proteomes" id="UP001597051"/>
    </source>
</evidence>
<evidence type="ECO:0000256" key="4">
    <source>
        <dbReference type="ARBA" id="ARBA00022692"/>
    </source>
</evidence>
<dbReference type="InterPro" id="IPR006312">
    <property type="entry name" value="TatA/E"/>
</dbReference>
<reference evidence="11" key="1">
    <citation type="journal article" date="2019" name="Int. J. Syst. Evol. Microbiol.">
        <title>The Global Catalogue of Microorganisms (GCM) 10K type strain sequencing project: providing services to taxonomists for standard genome sequencing and annotation.</title>
        <authorList>
            <consortium name="The Broad Institute Genomics Platform"/>
            <consortium name="The Broad Institute Genome Sequencing Center for Infectious Disease"/>
            <person name="Wu L."/>
            <person name="Ma J."/>
        </authorList>
    </citation>
    <scope>NUCLEOTIDE SEQUENCE [LARGE SCALE GENOMIC DNA]</scope>
    <source>
        <strain evidence="11">CECT 7649</strain>
    </source>
</reference>